<dbReference type="InParanoid" id="A0A1Y2F2J2"/>
<reference evidence="3 4" key="1">
    <citation type="submission" date="2016-07" db="EMBL/GenBank/DDBJ databases">
        <title>Pervasive Adenine N6-methylation of Active Genes in Fungi.</title>
        <authorList>
            <consortium name="DOE Joint Genome Institute"/>
            <person name="Mondo S.J."/>
            <person name="Dannebaum R.O."/>
            <person name="Kuo R.C."/>
            <person name="Labutti K."/>
            <person name="Haridas S."/>
            <person name="Kuo A."/>
            <person name="Salamov A."/>
            <person name="Ahrendt S.R."/>
            <person name="Lipzen A."/>
            <person name="Sullivan W."/>
            <person name="Andreopoulos W.B."/>
            <person name="Clum A."/>
            <person name="Lindquist E."/>
            <person name="Daum C."/>
            <person name="Ramamoorthy G.K."/>
            <person name="Gryganskyi A."/>
            <person name="Culley D."/>
            <person name="Magnuson J.K."/>
            <person name="James T.Y."/>
            <person name="O'Malley M.A."/>
            <person name="Stajich J.E."/>
            <person name="Spatafora J.W."/>
            <person name="Visel A."/>
            <person name="Grigoriev I.V."/>
        </authorList>
    </citation>
    <scope>NUCLEOTIDE SEQUENCE [LARGE SCALE GENOMIC DNA]</scope>
    <source>
        <strain evidence="3 4">62-1032</strain>
    </source>
</reference>
<feature type="transmembrane region" description="Helical" evidence="2">
    <location>
        <begin position="37"/>
        <end position="62"/>
    </location>
</feature>
<feature type="transmembrane region" description="Helical" evidence="2">
    <location>
        <begin position="366"/>
        <end position="393"/>
    </location>
</feature>
<feature type="transmembrane region" description="Helical" evidence="2">
    <location>
        <begin position="413"/>
        <end position="433"/>
    </location>
</feature>
<feature type="compositionally biased region" description="Basic and acidic residues" evidence="1">
    <location>
        <begin position="323"/>
        <end position="336"/>
    </location>
</feature>
<feature type="compositionally biased region" description="Polar residues" evidence="1">
    <location>
        <begin position="301"/>
        <end position="310"/>
    </location>
</feature>
<evidence type="ECO:0000313" key="3">
    <source>
        <dbReference type="EMBL" id="ORY77566.1"/>
    </source>
</evidence>
<evidence type="ECO:0000256" key="1">
    <source>
        <dbReference type="SAM" id="MobiDB-lite"/>
    </source>
</evidence>
<evidence type="ECO:0000256" key="2">
    <source>
        <dbReference type="SAM" id="Phobius"/>
    </source>
</evidence>
<organism evidence="3 4">
    <name type="scientific">Leucosporidium creatinivorum</name>
    <dbReference type="NCBI Taxonomy" id="106004"/>
    <lineage>
        <taxon>Eukaryota</taxon>
        <taxon>Fungi</taxon>
        <taxon>Dikarya</taxon>
        <taxon>Basidiomycota</taxon>
        <taxon>Pucciniomycotina</taxon>
        <taxon>Microbotryomycetes</taxon>
        <taxon>Leucosporidiales</taxon>
        <taxon>Leucosporidium</taxon>
    </lineage>
</organism>
<sequence length="469" mass="52469">MALNATSEGVNPYTSKLAELDAVFYPKPTDAYLEVRILLLLVLTGFITAFSLLRIIFLEIEVHRTGKRRWLWRWVKLNGKTPFLVTNQTPIAAYITCITGALFLYFISADRSWLIGHTAQSWRLLRRALLPYCMVLAGILTSYSLLQAHIVISAAKGKEWAPRVPKCVTWSFLVTIPIYTVVVVILAVRLHFAWRTTWAQASLYYEQLRAGEAAWTVGTALPAELGQRFLIIRGQFQDMRNSQVPIKAVYLAVTLANFFRACAALGVYLAIRKQLHYNLADFALDPTRPSLSPFSADPTGTHHSLPSHSAVSVHLGRESQQADPEKPRDPPKERSTSSRLDFNLLAREGDPAEAEKARRIVALRKASWSVVALGVTVVVASAIVCAVFIWQITRTIVPYSGAHNDWKVVELQVFALEYVWVVLVLPYSVVLAWTGWKGLPPRPEPGAPPRRGSRFSFLSGPPRDRRGSV</sequence>
<name>A0A1Y2F2J2_9BASI</name>
<feature type="transmembrane region" description="Helical" evidence="2">
    <location>
        <begin position="83"/>
        <end position="108"/>
    </location>
</feature>
<comment type="caution">
    <text evidence="3">The sequence shown here is derived from an EMBL/GenBank/DDBJ whole genome shotgun (WGS) entry which is preliminary data.</text>
</comment>
<keyword evidence="4" id="KW-1185">Reference proteome</keyword>
<dbReference type="OrthoDB" id="2533977at2759"/>
<keyword evidence="2" id="KW-0812">Transmembrane</keyword>
<feature type="transmembrane region" description="Helical" evidence="2">
    <location>
        <begin position="167"/>
        <end position="188"/>
    </location>
</feature>
<protein>
    <submittedName>
        <fullName evidence="3">Uncharacterized protein</fullName>
    </submittedName>
</protein>
<accession>A0A1Y2F2J2</accession>
<feature type="region of interest" description="Disordered" evidence="1">
    <location>
        <begin position="293"/>
        <end position="337"/>
    </location>
</feature>
<proteinExistence type="predicted"/>
<keyword evidence="2" id="KW-0472">Membrane</keyword>
<feature type="transmembrane region" description="Helical" evidence="2">
    <location>
        <begin position="128"/>
        <end position="146"/>
    </location>
</feature>
<dbReference type="AlphaFoldDB" id="A0A1Y2F2J2"/>
<gene>
    <name evidence="3" type="ORF">BCR35DRAFT_305299</name>
</gene>
<evidence type="ECO:0000313" key="4">
    <source>
        <dbReference type="Proteomes" id="UP000193467"/>
    </source>
</evidence>
<keyword evidence="2" id="KW-1133">Transmembrane helix</keyword>
<dbReference type="Proteomes" id="UP000193467">
    <property type="component" value="Unassembled WGS sequence"/>
</dbReference>
<feature type="region of interest" description="Disordered" evidence="1">
    <location>
        <begin position="441"/>
        <end position="469"/>
    </location>
</feature>
<feature type="transmembrane region" description="Helical" evidence="2">
    <location>
        <begin position="248"/>
        <end position="271"/>
    </location>
</feature>
<dbReference type="EMBL" id="MCGR01000031">
    <property type="protein sequence ID" value="ORY77566.1"/>
    <property type="molecule type" value="Genomic_DNA"/>
</dbReference>